<dbReference type="RefSeq" id="WP_169587795.1">
    <property type="nucleotide sequence ID" value="NZ_VCQU01000004.1"/>
</dbReference>
<evidence type="ECO:0000256" key="1">
    <source>
        <dbReference type="ARBA" id="ARBA00006845"/>
    </source>
</evidence>
<keyword evidence="4" id="KW-1185">Reference proteome</keyword>
<comment type="caution">
    <text evidence="3">The sequence shown here is derived from an EMBL/GenBank/DDBJ whole genome shotgun (WGS) entry which is preliminary data.</text>
</comment>
<feature type="domain" description="Barstar (barnase inhibitor)" evidence="2">
    <location>
        <begin position="40"/>
        <end position="136"/>
    </location>
</feature>
<evidence type="ECO:0000313" key="3">
    <source>
        <dbReference type="EMBL" id="NMN96173.1"/>
    </source>
</evidence>
<dbReference type="InterPro" id="IPR000468">
    <property type="entry name" value="Barstar"/>
</dbReference>
<name>A0A848KBC4_9NOCA</name>
<comment type="similarity">
    <text evidence="1">Belongs to the barstar family.</text>
</comment>
<dbReference type="Gene3D" id="3.30.370.10">
    <property type="entry name" value="Barstar-like"/>
    <property type="match status" value="1"/>
</dbReference>
<dbReference type="SUPFAM" id="SSF52038">
    <property type="entry name" value="Barstar-related"/>
    <property type="match status" value="1"/>
</dbReference>
<dbReference type="Pfam" id="PF01337">
    <property type="entry name" value="Barstar"/>
    <property type="match status" value="1"/>
</dbReference>
<sequence length="155" mass="17181">MRTVEKFLADRSSAVFGVVAATPGQASVLRYRLPELGYVVREVRGAKMPTVGAVFDEFAAAFQFPDYFGENKDAFDECMRDLEEFVGAAKGYVVVVRDAAQLLRDEPAERAWFADAMAFYASEWSNRADPVVFRVVLLDRSGSVPIDGERLALKA</sequence>
<dbReference type="CDD" id="cd05141">
    <property type="entry name" value="Barstar_evA4336-like"/>
    <property type="match status" value="1"/>
</dbReference>
<accession>A0A848KBC4</accession>
<dbReference type="AlphaFoldDB" id="A0A848KBC4"/>
<proteinExistence type="inferred from homology"/>
<dbReference type="InterPro" id="IPR035905">
    <property type="entry name" value="Barstar-like_sf"/>
</dbReference>
<evidence type="ECO:0000259" key="2">
    <source>
        <dbReference type="Pfam" id="PF01337"/>
    </source>
</evidence>
<evidence type="ECO:0000313" key="4">
    <source>
        <dbReference type="Proteomes" id="UP000535543"/>
    </source>
</evidence>
<reference evidence="3 4" key="1">
    <citation type="submission" date="2019-05" db="EMBL/GenBank/DDBJ databases">
        <authorList>
            <person name="Lee S.D."/>
        </authorList>
    </citation>
    <scope>NUCLEOTIDE SEQUENCE [LARGE SCALE GENOMIC DNA]</scope>
    <source>
        <strain evidence="3 4">YC2-7</strain>
    </source>
</reference>
<organism evidence="3 4">
    <name type="scientific">Antrihabitans stalactiti</name>
    <dbReference type="NCBI Taxonomy" id="2584121"/>
    <lineage>
        <taxon>Bacteria</taxon>
        <taxon>Bacillati</taxon>
        <taxon>Actinomycetota</taxon>
        <taxon>Actinomycetes</taxon>
        <taxon>Mycobacteriales</taxon>
        <taxon>Nocardiaceae</taxon>
        <taxon>Antrihabitans</taxon>
    </lineage>
</organism>
<dbReference type="EMBL" id="VCQU01000004">
    <property type="protein sequence ID" value="NMN96173.1"/>
    <property type="molecule type" value="Genomic_DNA"/>
</dbReference>
<reference evidence="3 4" key="2">
    <citation type="submission" date="2020-06" db="EMBL/GenBank/DDBJ databases">
        <title>Antribacter stalactiti gen. nov., sp. nov., a new member of the family Nacardiaceae isolated from a cave.</title>
        <authorList>
            <person name="Kim I.S."/>
        </authorList>
    </citation>
    <scope>NUCLEOTIDE SEQUENCE [LARGE SCALE GENOMIC DNA]</scope>
    <source>
        <strain evidence="3 4">YC2-7</strain>
    </source>
</reference>
<dbReference type="Proteomes" id="UP000535543">
    <property type="component" value="Unassembled WGS sequence"/>
</dbReference>
<protein>
    <submittedName>
        <fullName evidence="3">Barstar family protein</fullName>
    </submittedName>
</protein>
<gene>
    <name evidence="3" type="ORF">FGL95_14130</name>
</gene>